<evidence type="ECO:0000313" key="2">
    <source>
        <dbReference type="Proteomes" id="UP000593846"/>
    </source>
</evidence>
<dbReference type="AlphaFoldDB" id="A0A7S6U078"/>
<proteinExistence type="predicted"/>
<organism evidence="1 2">
    <name type="scientific">Anabaenopsis elenkinii CCIBt3563</name>
    <dbReference type="NCBI Taxonomy" id="2779889"/>
    <lineage>
        <taxon>Bacteria</taxon>
        <taxon>Bacillati</taxon>
        <taxon>Cyanobacteriota</taxon>
        <taxon>Cyanophyceae</taxon>
        <taxon>Nostocales</taxon>
        <taxon>Nodulariaceae</taxon>
        <taxon>Anabaenopsis</taxon>
    </lineage>
</organism>
<reference evidence="2" key="1">
    <citation type="submission" date="2020-10" db="EMBL/GenBank/DDBJ databases">
        <title>Genome-based taxonomic classification of the species Anabaenopsis elenkinii.</title>
        <authorList>
            <person name="Delbaje E."/>
            <person name="Andreote A.P.D."/>
            <person name="Pellegrinetti T.A."/>
            <person name="Cruz R.B."/>
            <person name="Branco L.H.Z."/>
            <person name="Fiore M.F."/>
        </authorList>
    </citation>
    <scope>NUCLEOTIDE SEQUENCE [LARGE SCALE GENOMIC DNA]</scope>
    <source>
        <strain evidence="2">CCIBt3563</strain>
    </source>
</reference>
<dbReference type="Proteomes" id="UP000593846">
    <property type="component" value="Chromosome"/>
</dbReference>
<accession>A0A7S6U078</accession>
<dbReference type="RefSeq" id="WP_200989597.1">
    <property type="nucleotide sequence ID" value="NZ_CP063311.1"/>
</dbReference>
<protein>
    <submittedName>
        <fullName evidence="1">Uncharacterized protein</fullName>
    </submittedName>
</protein>
<keyword evidence="2" id="KW-1185">Reference proteome</keyword>
<name>A0A7S6U078_9CYAN</name>
<dbReference type="EMBL" id="CP063311">
    <property type="protein sequence ID" value="QOV24075.1"/>
    <property type="molecule type" value="Genomic_DNA"/>
</dbReference>
<dbReference type="KEGG" id="aee:IM676_07375"/>
<evidence type="ECO:0000313" key="1">
    <source>
        <dbReference type="EMBL" id="QOV24075.1"/>
    </source>
</evidence>
<gene>
    <name evidence="1" type="ORF">IM676_07375</name>
</gene>
<sequence length="53" mass="6235">MATPRKLSHVNPHQMKIHQVNGAVLPRGWVGEMLAMNHQLFQSLTYLRQNWRI</sequence>